<reference evidence="2 3" key="1">
    <citation type="submission" date="2020-08" db="EMBL/GenBank/DDBJ databases">
        <title>A novel species.</title>
        <authorList>
            <person name="Gao J."/>
        </authorList>
    </citation>
    <scope>NUCLEOTIDE SEQUENCE [LARGE SCALE GENOMIC DNA]</scope>
    <source>
        <strain evidence="2 3">CRXT-G-22</strain>
    </source>
</reference>
<dbReference type="InterPro" id="IPR041413">
    <property type="entry name" value="MLTR_LBD"/>
</dbReference>
<evidence type="ECO:0000259" key="1">
    <source>
        <dbReference type="PROSITE" id="PS50943"/>
    </source>
</evidence>
<dbReference type="Gene3D" id="3.30.450.180">
    <property type="match status" value="1"/>
</dbReference>
<dbReference type="RefSeq" id="WP_187752203.1">
    <property type="nucleotide sequence ID" value="NZ_CP060828.1"/>
</dbReference>
<dbReference type="KEGG" id="sroi:IAG44_41695"/>
<dbReference type="GO" id="GO:0003677">
    <property type="term" value="F:DNA binding"/>
    <property type="evidence" value="ECO:0007669"/>
    <property type="project" value="InterPro"/>
</dbReference>
<dbReference type="SMART" id="SM00530">
    <property type="entry name" value="HTH_XRE"/>
    <property type="match status" value="1"/>
</dbReference>
<feature type="domain" description="HTH cro/C1-type" evidence="1">
    <location>
        <begin position="42"/>
        <end position="91"/>
    </location>
</feature>
<dbReference type="InterPro" id="IPR010982">
    <property type="entry name" value="Lambda_DNA-bd_dom_sf"/>
</dbReference>
<dbReference type="AlphaFoldDB" id="A0A7H0IR66"/>
<dbReference type="Pfam" id="PF17765">
    <property type="entry name" value="MLTR_LBD"/>
    <property type="match status" value="1"/>
</dbReference>
<dbReference type="PANTHER" id="PTHR35010">
    <property type="entry name" value="BLL4672 PROTEIN-RELATED"/>
    <property type="match status" value="1"/>
</dbReference>
<dbReference type="Gene3D" id="1.10.260.40">
    <property type="entry name" value="lambda repressor-like DNA-binding domains"/>
    <property type="match status" value="1"/>
</dbReference>
<dbReference type="InterPro" id="IPR001387">
    <property type="entry name" value="Cro/C1-type_HTH"/>
</dbReference>
<proteinExistence type="predicted"/>
<dbReference type="EMBL" id="CP060828">
    <property type="protein sequence ID" value="QNP75282.1"/>
    <property type="molecule type" value="Genomic_DNA"/>
</dbReference>
<sequence>MNVTDGEERGRLLLTHVLRRARARRDTADIPGFHSTFGVKTARGITQQQTAKLAGVSRRWYSNLESGRPGNYSDTFLHAVRRILALDDDEWAIVYGIARGRAPNASLSRPPDHKVPQALLSLVEQSPTWGIYLSNHCWDLLACNRKAQEYFPWMVDGANVVEWVLTSPEARTQLIDWRKSWALPSMAALRVHAERWPDDERLHEIIEKVRLDPTARKMWNDADLPAVTYPVSSSPRRLHLPQYGGKEFSVRILVLEPLELPTCRLVALTPAELVPYIDG</sequence>
<dbReference type="PROSITE" id="PS50943">
    <property type="entry name" value="HTH_CROC1"/>
    <property type="match status" value="1"/>
</dbReference>
<dbReference type="CDD" id="cd00093">
    <property type="entry name" value="HTH_XRE"/>
    <property type="match status" value="1"/>
</dbReference>
<organism evidence="2 3">
    <name type="scientific">Streptomyces roseirectus</name>
    <dbReference type="NCBI Taxonomy" id="2768066"/>
    <lineage>
        <taxon>Bacteria</taxon>
        <taxon>Bacillati</taxon>
        <taxon>Actinomycetota</taxon>
        <taxon>Actinomycetes</taxon>
        <taxon>Kitasatosporales</taxon>
        <taxon>Streptomycetaceae</taxon>
        <taxon>Streptomyces</taxon>
    </lineage>
</organism>
<gene>
    <name evidence="2" type="ORF">IAG44_41695</name>
</gene>
<dbReference type="PANTHER" id="PTHR35010:SF2">
    <property type="entry name" value="BLL4672 PROTEIN"/>
    <property type="match status" value="1"/>
</dbReference>
<dbReference type="SUPFAM" id="SSF47413">
    <property type="entry name" value="lambda repressor-like DNA-binding domains"/>
    <property type="match status" value="1"/>
</dbReference>
<protein>
    <submittedName>
        <fullName evidence="2">Helix-turn-helix domain-containing protein</fullName>
    </submittedName>
</protein>
<keyword evidence="3" id="KW-1185">Reference proteome</keyword>
<accession>A0A7H0IR66</accession>
<dbReference type="Pfam" id="PF13560">
    <property type="entry name" value="HTH_31"/>
    <property type="match status" value="1"/>
</dbReference>
<evidence type="ECO:0000313" key="2">
    <source>
        <dbReference type="EMBL" id="QNP75282.1"/>
    </source>
</evidence>
<name>A0A7H0IR66_9ACTN</name>
<evidence type="ECO:0000313" key="3">
    <source>
        <dbReference type="Proteomes" id="UP000516052"/>
    </source>
</evidence>
<dbReference type="Proteomes" id="UP000516052">
    <property type="component" value="Chromosome"/>
</dbReference>